<dbReference type="EMBL" id="JAQQBS010000002">
    <property type="protein sequence ID" value="KAK0172462.1"/>
    <property type="molecule type" value="Genomic_DNA"/>
</dbReference>
<dbReference type="Proteomes" id="UP001168990">
    <property type="component" value="Unassembled WGS sequence"/>
</dbReference>
<accession>A0AA39FMP2</accession>
<keyword evidence="1" id="KW-0812">Transmembrane</keyword>
<proteinExistence type="predicted"/>
<evidence type="ECO:0000256" key="1">
    <source>
        <dbReference type="SAM" id="Phobius"/>
    </source>
</evidence>
<protein>
    <submittedName>
        <fullName evidence="2">Uncharacterized protein</fullName>
    </submittedName>
</protein>
<feature type="transmembrane region" description="Helical" evidence="1">
    <location>
        <begin position="12"/>
        <end position="32"/>
    </location>
</feature>
<reference evidence="2" key="1">
    <citation type="journal article" date="2023" name="bioRxiv">
        <title>Scaffold-level genome assemblies of two parasitoid biocontrol wasps reveal the parthenogenesis mechanism and an associated novel virus.</title>
        <authorList>
            <person name="Inwood S."/>
            <person name="Skelly J."/>
            <person name="Guhlin J."/>
            <person name="Harrop T."/>
            <person name="Goldson S."/>
            <person name="Dearden P."/>
        </authorList>
    </citation>
    <scope>NUCLEOTIDE SEQUENCE</scope>
    <source>
        <strain evidence="2">Irish</strain>
        <tissue evidence="2">Whole body</tissue>
    </source>
</reference>
<sequence>MKVANNMLKSTLISIAIIIISAVSITISVPQYDDAVEKIIRPPICRNLNAHRYVFTTVWLSAKSTINEPLPKEFILDYSDYAPTFSEFEEMYPNFTLKIHGIAQSDETFGDLAKNKFGERTYPTSIFNRTPGVNYDVIVNGSDEKSLSYSVSANIKIGFLLEVYSLYIIPHISGELVSHGFYKRHLNLGVHVHGITFHPQEHEIILNRQL</sequence>
<organism evidence="2 3">
    <name type="scientific">Microctonus aethiopoides</name>
    <dbReference type="NCBI Taxonomy" id="144406"/>
    <lineage>
        <taxon>Eukaryota</taxon>
        <taxon>Metazoa</taxon>
        <taxon>Ecdysozoa</taxon>
        <taxon>Arthropoda</taxon>
        <taxon>Hexapoda</taxon>
        <taxon>Insecta</taxon>
        <taxon>Pterygota</taxon>
        <taxon>Neoptera</taxon>
        <taxon>Endopterygota</taxon>
        <taxon>Hymenoptera</taxon>
        <taxon>Apocrita</taxon>
        <taxon>Ichneumonoidea</taxon>
        <taxon>Braconidae</taxon>
        <taxon>Euphorinae</taxon>
        <taxon>Microctonus</taxon>
    </lineage>
</organism>
<keyword evidence="1" id="KW-1133">Transmembrane helix</keyword>
<comment type="caution">
    <text evidence="2">The sequence shown here is derived from an EMBL/GenBank/DDBJ whole genome shotgun (WGS) entry which is preliminary data.</text>
</comment>
<keyword evidence="3" id="KW-1185">Reference proteome</keyword>
<dbReference type="AlphaFoldDB" id="A0AA39FMP2"/>
<reference evidence="2" key="2">
    <citation type="submission" date="2023-03" db="EMBL/GenBank/DDBJ databases">
        <authorList>
            <person name="Inwood S.N."/>
            <person name="Skelly J.G."/>
            <person name="Guhlin J."/>
            <person name="Harrop T.W.R."/>
            <person name="Goldson S.G."/>
            <person name="Dearden P.K."/>
        </authorList>
    </citation>
    <scope>NUCLEOTIDE SEQUENCE</scope>
    <source>
        <strain evidence="2">Irish</strain>
        <tissue evidence="2">Whole body</tissue>
    </source>
</reference>
<evidence type="ECO:0000313" key="2">
    <source>
        <dbReference type="EMBL" id="KAK0172462.1"/>
    </source>
</evidence>
<evidence type="ECO:0000313" key="3">
    <source>
        <dbReference type="Proteomes" id="UP001168990"/>
    </source>
</evidence>
<name>A0AA39FMP2_9HYME</name>
<keyword evidence="1" id="KW-0472">Membrane</keyword>
<gene>
    <name evidence="2" type="ORF">PV328_005776</name>
</gene>